<dbReference type="Proteomes" id="UP000318578">
    <property type="component" value="Unassembled WGS sequence"/>
</dbReference>
<dbReference type="RefSeq" id="WP_144640781.1">
    <property type="nucleotide sequence ID" value="NZ_BNAX01000007.1"/>
</dbReference>
<protein>
    <submittedName>
        <fullName evidence="1">Uncharacterized protein</fullName>
    </submittedName>
</protein>
<proteinExistence type="predicted"/>
<dbReference type="OrthoDB" id="9935217at2"/>
<comment type="caution">
    <text evidence="1">The sequence shown here is derived from an EMBL/GenBank/DDBJ whole genome shotgun (WGS) entry which is preliminary data.</text>
</comment>
<dbReference type="AlphaFoldDB" id="A0A558A8Y2"/>
<sequence>MLEADMSSIIERAADHFYMFTDYRRRGHLKPLFTTVEEHIANWVQKGEAWKDCAGDVRIYFATVAFIFAQWHDDREAEDHAHAELAGWESPLDWCINKALKNERTIGGTEIFDPFFFQASRPCD</sequence>
<reference evidence="1 2" key="1">
    <citation type="submission" date="2019-07" db="EMBL/GenBank/DDBJ databases">
        <title>New species of Amycolatopsis and Streptomyces.</title>
        <authorList>
            <person name="Duangmal K."/>
            <person name="Teo W.F.A."/>
            <person name="Lipun K."/>
        </authorList>
    </citation>
    <scope>NUCLEOTIDE SEQUENCE [LARGE SCALE GENOMIC DNA]</scope>
    <source>
        <strain evidence="1 2">JCM 30562</strain>
    </source>
</reference>
<gene>
    <name evidence="1" type="ORF">FNH06_19590</name>
</gene>
<name>A0A558A8Y2_9PSEU</name>
<organism evidence="1 2">
    <name type="scientific">Amycolatopsis acidiphila</name>
    <dbReference type="NCBI Taxonomy" id="715473"/>
    <lineage>
        <taxon>Bacteria</taxon>
        <taxon>Bacillati</taxon>
        <taxon>Actinomycetota</taxon>
        <taxon>Actinomycetes</taxon>
        <taxon>Pseudonocardiales</taxon>
        <taxon>Pseudonocardiaceae</taxon>
        <taxon>Amycolatopsis</taxon>
    </lineage>
</organism>
<accession>A0A558A8Y2</accession>
<keyword evidence="2" id="KW-1185">Reference proteome</keyword>
<dbReference type="EMBL" id="VJZA01000033">
    <property type="protein sequence ID" value="TVT20720.1"/>
    <property type="molecule type" value="Genomic_DNA"/>
</dbReference>
<evidence type="ECO:0000313" key="2">
    <source>
        <dbReference type="Proteomes" id="UP000318578"/>
    </source>
</evidence>
<evidence type="ECO:0000313" key="1">
    <source>
        <dbReference type="EMBL" id="TVT20720.1"/>
    </source>
</evidence>